<evidence type="ECO:0000313" key="7">
    <source>
        <dbReference type="EnsemblMetazoa" id="XP_008181524.1"/>
    </source>
</evidence>
<dbReference type="SUPFAM" id="SSF46689">
    <property type="entry name" value="Homeodomain-like"/>
    <property type="match status" value="2"/>
</dbReference>
<feature type="domain" description="HTH CENPB-type" evidence="6">
    <location>
        <begin position="59"/>
        <end position="130"/>
    </location>
</feature>
<sequence length="498" mass="57174">MSSKRKCLSISDKKKIIEEIESGKKKKEVADSFKIPFSSLSTILKQKEAILNTTDAQSSRKKRRLSEFPRIEQCLFTWFNQVRQQNIPVSGILIKEKAKSYAEMFGISDFNASDGWLSNFKKRHNFVFKKICGESASVDEDICNDWQMKLQDLLCEYDPKNVFNADETGLFFKCLPDRTLTFKNEKCHGGKLSKERVTLLFAVNMDGSEKLRPLFIGKSAKPRCFKNVKSLPVTYKNNKKSWMTTKLWNEWLETLNNDMRKQHRKIIIFVDNCTAHNNPPTLSNVRIEFLPANTTSKLQPLDQGIIKNFKLLYRKEIVSEFLACLDNNDSPKVTVLTAIIISHKAWNNVTTQTIQNCFRKCGFVKTIDNEEEEIPMTLEVDTQHNTLSTVLNDQLTFEDYVAIDDDLAVCGSLTDDEIFASFNNEEGYDEENDEEESPEDPIVNSKEAKLGLRAVLSYLQRHDIDDNVFSSILNLDNTIDKVNSSSCKQSKISDFFKK</sequence>
<accession>A0A8R2F7P4</accession>
<organism evidence="7 8">
    <name type="scientific">Acyrthosiphon pisum</name>
    <name type="common">Pea aphid</name>
    <dbReference type="NCBI Taxonomy" id="7029"/>
    <lineage>
        <taxon>Eukaryota</taxon>
        <taxon>Metazoa</taxon>
        <taxon>Ecdysozoa</taxon>
        <taxon>Arthropoda</taxon>
        <taxon>Hexapoda</taxon>
        <taxon>Insecta</taxon>
        <taxon>Pterygota</taxon>
        <taxon>Neoptera</taxon>
        <taxon>Paraneoptera</taxon>
        <taxon>Hemiptera</taxon>
        <taxon>Sternorrhyncha</taxon>
        <taxon>Aphidomorpha</taxon>
        <taxon>Aphidoidea</taxon>
        <taxon>Aphididae</taxon>
        <taxon>Macrosiphini</taxon>
        <taxon>Acyrthosiphon</taxon>
    </lineage>
</organism>
<dbReference type="InterPro" id="IPR007889">
    <property type="entry name" value="HTH_Psq"/>
</dbReference>
<reference evidence="7" key="2">
    <citation type="submission" date="2022-06" db="UniProtKB">
        <authorList>
            <consortium name="EnsemblMetazoa"/>
        </authorList>
    </citation>
    <scope>IDENTIFICATION</scope>
</reference>
<dbReference type="InterPro" id="IPR006600">
    <property type="entry name" value="HTH_CenpB_DNA-bd_dom"/>
</dbReference>
<dbReference type="PANTHER" id="PTHR19303">
    <property type="entry name" value="TRANSPOSON"/>
    <property type="match status" value="1"/>
</dbReference>
<dbReference type="Pfam" id="PF04218">
    <property type="entry name" value="CENP-B_N"/>
    <property type="match status" value="1"/>
</dbReference>
<dbReference type="AlphaFoldDB" id="A0A8R2F7P4"/>
<evidence type="ECO:0000256" key="4">
    <source>
        <dbReference type="PROSITE-ProRule" id="PRU00320"/>
    </source>
</evidence>
<evidence type="ECO:0000256" key="1">
    <source>
        <dbReference type="ARBA" id="ARBA00004123"/>
    </source>
</evidence>
<dbReference type="InterPro" id="IPR050863">
    <property type="entry name" value="CenT-Element_Derived"/>
</dbReference>
<reference evidence="8" key="1">
    <citation type="submission" date="2010-06" db="EMBL/GenBank/DDBJ databases">
        <authorList>
            <person name="Jiang H."/>
            <person name="Abraham K."/>
            <person name="Ali S."/>
            <person name="Alsbrooks S.L."/>
            <person name="Anim B.N."/>
            <person name="Anosike U.S."/>
            <person name="Attaway T."/>
            <person name="Bandaranaike D.P."/>
            <person name="Battles P.K."/>
            <person name="Bell S.N."/>
            <person name="Bell A.V."/>
            <person name="Beltran B."/>
            <person name="Bickham C."/>
            <person name="Bustamante Y."/>
            <person name="Caleb T."/>
            <person name="Canada A."/>
            <person name="Cardenas V."/>
            <person name="Carter K."/>
            <person name="Chacko J."/>
            <person name="Chandrabose M.N."/>
            <person name="Chavez D."/>
            <person name="Chavez A."/>
            <person name="Chen L."/>
            <person name="Chu H.-S."/>
            <person name="Claassen K.J."/>
            <person name="Cockrell R."/>
            <person name="Collins M."/>
            <person name="Cooper J.A."/>
            <person name="Cree A."/>
            <person name="Curry S.M."/>
            <person name="Da Y."/>
            <person name="Dao M.D."/>
            <person name="Das B."/>
            <person name="Davila M.-L."/>
            <person name="Davy-Carroll L."/>
            <person name="Denson S."/>
            <person name="Dinh H."/>
            <person name="Ebong V.E."/>
            <person name="Edwards J.R."/>
            <person name="Egan A."/>
            <person name="El-Daye J."/>
            <person name="Escobedo L."/>
            <person name="Fernandez S."/>
            <person name="Fernando P.R."/>
            <person name="Flagg N."/>
            <person name="Forbes L.D."/>
            <person name="Fowler R.G."/>
            <person name="Fu Q."/>
            <person name="Gabisi R.A."/>
            <person name="Ganer J."/>
            <person name="Garbino Pronczuk A."/>
            <person name="Garcia R.M."/>
            <person name="Garner T."/>
            <person name="Garrett T.E."/>
            <person name="Gonzalez D.A."/>
            <person name="Hamid H."/>
            <person name="Hawkins E.S."/>
            <person name="Hirani K."/>
            <person name="Hogues M.E."/>
            <person name="Hollins B."/>
            <person name="Hsiao C.-H."/>
            <person name="Jabil R."/>
            <person name="James M.L."/>
            <person name="Jhangiani S.N."/>
            <person name="Johnson B."/>
            <person name="Johnson Q."/>
            <person name="Joshi V."/>
            <person name="Kalu J.B."/>
            <person name="Kam C."/>
            <person name="Kashfia A."/>
            <person name="Keebler J."/>
            <person name="Kisamo H."/>
            <person name="Kovar C.L."/>
            <person name="Lago L.A."/>
            <person name="Lai C.-Y."/>
            <person name="Laidlaw J."/>
            <person name="Lara F."/>
            <person name="Le T.-K."/>
            <person name="Lee S.L."/>
            <person name="Legall F.H."/>
            <person name="Lemon S.J."/>
            <person name="Lewis L.R."/>
            <person name="Li B."/>
            <person name="Liu Y."/>
            <person name="Liu Y.-S."/>
            <person name="Lopez J."/>
            <person name="Lozado R.J."/>
            <person name="Lu J."/>
            <person name="Madu R.C."/>
            <person name="Maheshwari M."/>
            <person name="Maheshwari R."/>
            <person name="Malloy K."/>
            <person name="Martinez E."/>
            <person name="Mathew T."/>
            <person name="Mercado I.C."/>
            <person name="Mercado C."/>
            <person name="Meyer B."/>
            <person name="Montgomery K."/>
            <person name="Morgan M.B."/>
            <person name="Munidasa M."/>
            <person name="Nazareth L.V."/>
            <person name="Nelson J."/>
            <person name="Ng B.M."/>
            <person name="Nguyen N.B."/>
            <person name="Nguyen P.Q."/>
            <person name="Nguyen T."/>
            <person name="Obregon M."/>
            <person name="Okwuonu G.O."/>
            <person name="Onwere C.G."/>
            <person name="Orozco G."/>
            <person name="Parra A."/>
            <person name="Patel S."/>
            <person name="Patil S."/>
            <person name="Perez A."/>
            <person name="Perez Y."/>
            <person name="Pham C."/>
            <person name="Primus E.L."/>
            <person name="Pu L.-L."/>
            <person name="Puazo M."/>
            <person name="Qin X."/>
            <person name="Quiroz J.B."/>
            <person name="Reese J."/>
            <person name="Richards S."/>
            <person name="Rives C.M."/>
            <person name="Robberts R."/>
            <person name="Ruiz S.J."/>
            <person name="Ruiz M.J."/>
            <person name="Santibanez J."/>
            <person name="Schneider B.W."/>
            <person name="Sisson I."/>
            <person name="Smith M."/>
            <person name="Sodergren E."/>
            <person name="Song X.-Z."/>
            <person name="Song B.B."/>
            <person name="Summersgill H."/>
            <person name="Thelus R."/>
            <person name="Thornton R.D."/>
            <person name="Trejos Z.Y."/>
            <person name="Usmani K."/>
            <person name="Vattathil S."/>
            <person name="Villasana D."/>
            <person name="Walker D.L."/>
            <person name="Wang S."/>
            <person name="Wang K."/>
            <person name="White C.S."/>
            <person name="Williams A.C."/>
            <person name="Williamson J."/>
            <person name="Wilson K."/>
            <person name="Woghiren I.O."/>
            <person name="Woodworth J.R."/>
            <person name="Worley K.C."/>
            <person name="Wright R.A."/>
            <person name="Wu W."/>
            <person name="Young L."/>
            <person name="Zhang L."/>
            <person name="Zhang J."/>
            <person name="Zhu Y."/>
            <person name="Muzny D.M."/>
            <person name="Weinstock G."/>
            <person name="Gibbs R.A."/>
        </authorList>
    </citation>
    <scope>NUCLEOTIDE SEQUENCE [LARGE SCALE GENOMIC DNA]</scope>
    <source>
        <strain evidence="8">LSR1</strain>
    </source>
</reference>
<dbReference type="Gene3D" id="1.10.10.60">
    <property type="entry name" value="Homeodomain-like"/>
    <property type="match status" value="2"/>
</dbReference>
<dbReference type="Pfam" id="PF03221">
    <property type="entry name" value="HTH_Tnp_Tc5"/>
    <property type="match status" value="1"/>
</dbReference>
<dbReference type="Proteomes" id="UP000007819">
    <property type="component" value="Chromosome A2"/>
</dbReference>
<evidence type="ECO:0000256" key="2">
    <source>
        <dbReference type="ARBA" id="ARBA00023125"/>
    </source>
</evidence>
<dbReference type="OrthoDB" id="6622162at2759"/>
<dbReference type="GO" id="GO:0005634">
    <property type="term" value="C:nucleus"/>
    <property type="evidence" value="ECO:0007669"/>
    <property type="project" value="UniProtKB-SubCell"/>
</dbReference>
<dbReference type="GO" id="GO:0003677">
    <property type="term" value="F:DNA binding"/>
    <property type="evidence" value="ECO:0007669"/>
    <property type="project" value="UniProtKB-UniRule"/>
</dbReference>
<feature type="DNA-binding region" description="H-T-H motif" evidence="4">
    <location>
        <begin position="26"/>
        <end position="46"/>
    </location>
</feature>
<keyword evidence="8" id="KW-1185">Reference proteome</keyword>
<dbReference type="InterPro" id="IPR004875">
    <property type="entry name" value="DDE_SF_endonuclease_dom"/>
</dbReference>
<dbReference type="Pfam" id="PF03184">
    <property type="entry name" value="DDE_1"/>
    <property type="match status" value="1"/>
</dbReference>
<dbReference type="PROSITE" id="PS51253">
    <property type="entry name" value="HTH_CENPB"/>
    <property type="match status" value="1"/>
</dbReference>
<evidence type="ECO:0000313" key="8">
    <source>
        <dbReference type="Proteomes" id="UP000007819"/>
    </source>
</evidence>
<dbReference type="RefSeq" id="XP_008181524.1">
    <property type="nucleotide sequence ID" value="XM_008183302.1"/>
</dbReference>
<dbReference type="PROSITE" id="PS50960">
    <property type="entry name" value="HTH_PSQ"/>
    <property type="match status" value="1"/>
</dbReference>
<dbReference type="EnsemblMetazoa" id="XM_008183302.1">
    <property type="protein sequence ID" value="XP_008181524.1"/>
    <property type="gene ID" value="LOC103308950"/>
</dbReference>
<evidence type="ECO:0000259" key="6">
    <source>
        <dbReference type="PROSITE" id="PS51253"/>
    </source>
</evidence>
<evidence type="ECO:0000256" key="3">
    <source>
        <dbReference type="ARBA" id="ARBA00023242"/>
    </source>
</evidence>
<comment type="subcellular location">
    <subcellularLocation>
        <location evidence="1 4">Nucleus</location>
    </subcellularLocation>
</comment>
<name>A0A8R2F7P4_ACYPI</name>
<dbReference type="SMART" id="SM00674">
    <property type="entry name" value="CENPB"/>
    <property type="match status" value="1"/>
</dbReference>
<keyword evidence="3 4" id="KW-0539">Nucleus</keyword>
<dbReference type="KEGG" id="api:103308950"/>
<dbReference type="GeneID" id="103308950"/>
<feature type="domain" description="HTH psq-type" evidence="5">
    <location>
        <begin position="1"/>
        <end position="50"/>
    </location>
</feature>
<dbReference type="PANTHER" id="PTHR19303:SF73">
    <property type="entry name" value="PROTEIN PDC2"/>
    <property type="match status" value="1"/>
</dbReference>
<protein>
    <submittedName>
        <fullName evidence="7">Uncharacterized protein</fullName>
    </submittedName>
</protein>
<keyword evidence="2 4" id="KW-0238">DNA-binding</keyword>
<evidence type="ECO:0000259" key="5">
    <source>
        <dbReference type="PROSITE" id="PS50960"/>
    </source>
</evidence>
<proteinExistence type="predicted"/>
<dbReference type="InterPro" id="IPR009057">
    <property type="entry name" value="Homeodomain-like_sf"/>
</dbReference>